<dbReference type="PANTHER" id="PTHR35902">
    <property type="entry name" value="S-LAYER DOMAIN-LIKE PROTEIN-RELATED"/>
    <property type="match status" value="1"/>
</dbReference>
<dbReference type="EMBL" id="CP058529">
    <property type="protein sequence ID" value="QLG27197.1"/>
    <property type="molecule type" value="Genomic_DNA"/>
</dbReference>
<keyword evidence="1" id="KW-1133">Transmembrane helix</keyword>
<dbReference type="Proteomes" id="UP000509750">
    <property type="component" value="Chromosome"/>
</dbReference>
<dbReference type="AlphaFoldDB" id="A0A7D5KD74"/>
<keyword evidence="1" id="KW-0472">Membrane</keyword>
<evidence type="ECO:0008006" key="4">
    <source>
        <dbReference type="Google" id="ProtNLM"/>
    </source>
</evidence>
<dbReference type="KEGG" id="halg:HUG10_06420"/>
<reference evidence="2 3" key="1">
    <citation type="submission" date="2020-07" db="EMBL/GenBank/DDBJ databases">
        <title>Gai3-2, isolated from salt lake.</title>
        <authorList>
            <person name="Cui H."/>
            <person name="Shi X."/>
        </authorList>
    </citation>
    <scope>NUCLEOTIDE SEQUENCE [LARGE SCALE GENOMIC DNA]</scope>
    <source>
        <strain evidence="2 3">Gai3-2</strain>
    </source>
</reference>
<feature type="transmembrane region" description="Helical" evidence="1">
    <location>
        <begin position="371"/>
        <end position="389"/>
    </location>
</feature>
<evidence type="ECO:0000313" key="3">
    <source>
        <dbReference type="Proteomes" id="UP000509750"/>
    </source>
</evidence>
<keyword evidence="1" id="KW-0812">Transmembrane</keyword>
<evidence type="ECO:0000313" key="2">
    <source>
        <dbReference type="EMBL" id="QLG27197.1"/>
    </source>
</evidence>
<dbReference type="OrthoDB" id="65070at2157"/>
<protein>
    <recommendedName>
        <fullName evidence="4">CARDB protein</fullName>
    </recommendedName>
</protein>
<dbReference type="RefSeq" id="WP_179168772.1">
    <property type="nucleotide sequence ID" value="NZ_CP058529.1"/>
</dbReference>
<dbReference type="PANTHER" id="PTHR35902:SF6">
    <property type="entry name" value="CONSERVED WITHIN P. AEROPHILUM"/>
    <property type="match status" value="1"/>
</dbReference>
<proteinExistence type="predicted"/>
<accession>A0A7D5KD74</accession>
<gene>
    <name evidence="2" type="ORF">HUG10_06420</name>
</gene>
<sequence length="391" mass="41298">MSPSLPSGPVPRALLAALVVLAGLTAPVAADGFLAVTASVGTDDVVPETEFPVNVTVTNAEDSSNDYIVTDVVIREGRNRSSDEIEELDVSERIRPGDAREFTVRPMVNETGRHTIYVHVNVLETDGDRRRIVQPIGVTVREPHPQLELNVEEAVAGAKRPVNVTVSNGLNESVRQLDLTVSSPADELTFSTSARVRSVLGPDEDATFTFPATAAETGRYPVEVTLRYTQDGERRRVSRSFSGDFTEPQNPGRIRLSGVNAEREDGVLTLSGSAANVGSNAVESVIVSVAEGDGVSAAQPQPDYFVGTVEGSDFVSFTLNAEVADGTESVPITVEYVVDGVERSYVADVPVGDAGQATPEPQSSGGGGPSLPMLVGAALVLAAVGVFLWRR</sequence>
<dbReference type="GeneID" id="56028451"/>
<name>A0A7D5KD74_9EURY</name>
<organism evidence="2 3">
    <name type="scientific">Halorarum halophilum</name>
    <dbReference type="NCBI Taxonomy" id="2743090"/>
    <lineage>
        <taxon>Archaea</taxon>
        <taxon>Methanobacteriati</taxon>
        <taxon>Methanobacteriota</taxon>
        <taxon>Stenosarchaea group</taxon>
        <taxon>Halobacteria</taxon>
        <taxon>Halobacteriales</taxon>
        <taxon>Haloferacaceae</taxon>
        <taxon>Halorarum</taxon>
    </lineage>
</organism>
<keyword evidence="3" id="KW-1185">Reference proteome</keyword>
<evidence type="ECO:0000256" key="1">
    <source>
        <dbReference type="SAM" id="Phobius"/>
    </source>
</evidence>